<evidence type="ECO:0000256" key="2">
    <source>
        <dbReference type="ARBA" id="ARBA00022448"/>
    </source>
</evidence>
<evidence type="ECO:0000259" key="13">
    <source>
        <dbReference type="PROSITE" id="PS50929"/>
    </source>
</evidence>
<evidence type="ECO:0000256" key="9">
    <source>
        <dbReference type="SAM" id="MobiDB-lite"/>
    </source>
</evidence>
<organism evidence="14">
    <name type="scientific">Rhizochromulina marina</name>
    <dbReference type="NCBI Taxonomy" id="1034831"/>
    <lineage>
        <taxon>Eukaryota</taxon>
        <taxon>Sar</taxon>
        <taxon>Stramenopiles</taxon>
        <taxon>Ochrophyta</taxon>
        <taxon>Dictyochophyceae</taxon>
        <taxon>Rhizochromulinales</taxon>
        <taxon>Rhizochromulina</taxon>
    </lineage>
</organism>
<feature type="region of interest" description="Disordered" evidence="9">
    <location>
        <begin position="1274"/>
        <end position="1307"/>
    </location>
</feature>
<feature type="transmembrane region" description="Helical" evidence="10">
    <location>
        <begin position="834"/>
        <end position="854"/>
    </location>
</feature>
<keyword evidence="6" id="KW-0067">ATP-binding</keyword>
<keyword evidence="5" id="KW-0547">Nucleotide-binding</keyword>
<dbReference type="CDD" id="cd03244">
    <property type="entry name" value="ABCC_MRP_domain2"/>
    <property type="match status" value="1"/>
</dbReference>
<feature type="transmembrane region" description="Helical" evidence="10">
    <location>
        <begin position="115"/>
        <end position="137"/>
    </location>
</feature>
<feature type="region of interest" description="Disordered" evidence="9">
    <location>
        <begin position="454"/>
        <end position="515"/>
    </location>
</feature>
<protein>
    <recommendedName>
        <fullName evidence="15">ATP-dependent transporter ycf16</fullName>
    </recommendedName>
</protein>
<gene>
    <name evidence="14" type="ORF">RMAR1173_LOCUS17587</name>
</gene>
<keyword evidence="3 10" id="KW-0812">Transmembrane</keyword>
<evidence type="ECO:0000256" key="4">
    <source>
        <dbReference type="ARBA" id="ARBA00022737"/>
    </source>
</evidence>
<dbReference type="PROSITE" id="PS50893">
    <property type="entry name" value="ABC_TRANSPORTER_2"/>
    <property type="match status" value="2"/>
</dbReference>
<feature type="domain" description="ABC transmembrane type-1" evidence="13">
    <location>
        <begin position="835"/>
        <end position="1110"/>
    </location>
</feature>
<feature type="domain" description="ABC transmembrane type-1" evidence="13">
    <location>
        <begin position="75"/>
        <end position="360"/>
    </location>
</feature>
<keyword evidence="4" id="KW-0677">Repeat</keyword>
<feature type="signal peptide" evidence="11">
    <location>
        <begin position="1"/>
        <end position="18"/>
    </location>
</feature>
<dbReference type="PANTHER" id="PTHR24223:SF353">
    <property type="entry name" value="ABC TRANSPORTER ATP-BINDING PROTEIN_PERMEASE VMR1-RELATED"/>
    <property type="match status" value="1"/>
</dbReference>
<feature type="compositionally biased region" description="Acidic residues" evidence="9">
    <location>
        <begin position="771"/>
        <end position="783"/>
    </location>
</feature>
<dbReference type="InterPro" id="IPR003593">
    <property type="entry name" value="AAA+_ATPase"/>
</dbReference>
<dbReference type="InterPro" id="IPR036640">
    <property type="entry name" value="ABC1_TM_sf"/>
</dbReference>
<dbReference type="Gene3D" id="1.20.1560.10">
    <property type="entry name" value="ABC transporter type 1, transmembrane domain"/>
    <property type="match status" value="2"/>
</dbReference>
<dbReference type="InterPro" id="IPR050173">
    <property type="entry name" value="ABC_transporter_C-like"/>
</dbReference>
<evidence type="ECO:0000259" key="12">
    <source>
        <dbReference type="PROSITE" id="PS50893"/>
    </source>
</evidence>
<feature type="region of interest" description="Disordered" evidence="9">
    <location>
        <begin position="747"/>
        <end position="806"/>
    </location>
</feature>
<evidence type="ECO:0000256" key="3">
    <source>
        <dbReference type="ARBA" id="ARBA00022692"/>
    </source>
</evidence>
<evidence type="ECO:0000256" key="5">
    <source>
        <dbReference type="ARBA" id="ARBA00022741"/>
    </source>
</evidence>
<feature type="chain" id="PRO_5031471440" description="ATP-dependent transporter ycf16" evidence="11">
    <location>
        <begin position="19"/>
        <end position="1447"/>
    </location>
</feature>
<dbReference type="Pfam" id="PF00664">
    <property type="entry name" value="ABC_membrane"/>
    <property type="match status" value="2"/>
</dbReference>
<feature type="domain" description="ABC transporter" evidence="12">
    <location>
        <begin position="1153"/>
        <end position="1421"/>
    </location>
</feature>
<dbReference type="PANTHER" id="PTHR24223">
    <property type="entry name" value="ATP-BINDING CASSETTE SUB-FAMILY C"/>
    <property type="match status" value="1"/>
</dbReference>
<feature type="transmembrane region" description="Helical" evidence="10">
    <location>
        <begin position="70"/>
        <end position="103"/>
    </location>
</feature>
<dbReference type="FunFam" id="3.40.50.300:FF:000997">
    <property type="entry name" value="Multidrug resistance-associated protein 1"/>
    <property type="match status" value="1"/>
</dbReference>
<dbReference type="InterPro" id="IPR027417">
    <property type="entry name" value="P-loop_NTPase"/>
</dbReference>
<feature type="region of interest" description="Disordered" evidence="9">
    <location>
        <begin position="415"/>
        <end position="434"/>
    </location>
</feature>
<dbReference type="GO" id="GO:0016020">
    <property type="term" value="C:membrane"/>
    <property type="evidence" value="ECO:0007669"/>
    <property type="project" value="UniProtKB-SubCell"/>
</dbReference>
<dbReference type="GO" id="GO:0005524">
    <property type="term" value="F:ATP binding"/>
    <property type="evidence" value="ECO:0007669"/>
    <property type="project" value="UniProtKB-KW"/>
</dbReference>
<dbReference type="Gene3D" id="3.40.50.300">
    <property type="entry name" value="P-loop containing nucleotide triphosphate hydrolases"/>
    <property type="match status" value="2"/>
</dbReference>
<feature type="transmembrane region" description="Helical" evidence="10">
    <location>
        <begin position="1063"/>
        <end position="1082"/>
    </location>
</feature>
<evidence type="ECO:0008006" key="15">
    <source>
        <dbReference type="Google" id="ProtNLM"/>
    </source>
</evidence>
<evidence type="ECO:0000256" key="10">
    <source>
        <dbReference type="SAM" id="Phobius"/>
    </source>
</evidence>
<dbReference type="FunFam" id="1.20.1560.10:FF:000013">
    <property type="entry name" value="ABC transporter C family member 2"/>
    <property type="match status" value="1"/>
</dbReference>
<keyword evidence="7 10" id="KW-1133">Transmembrane helix</keyword>
<evidence type="ECO:0000256" key="11">
    <source>
        <dbReference type="SAM" id="SignalP"/>
    </source>
</evidence>
<feature type="transmembrane region" description="Helical" evidence="10">
    <location>
        <begin position="948"/>
        <end position="966"/>
    </location>
</feature>
<dbReference type="GO" id="GO:0140359">
    <property type="term" value="F:ABC-type transporter activity"/>
    <property type="evidence" value="ECO:0007669"/>
    <property type="project" value="InterPro"/>
</dbReference>
<dbReference type="PROSITE" id="PS00211">
    <property type="entry name" value="ABC_TRANSPORTER_1"/>
    <property type="match status" value="2"/>
</dbReference>
<feature type="transmembrane region" description="Helical" evidence="10">
    <location>
        <begin position="187"/>
        <end position="213"/>
    </location>
</feature>
<evidence type="ECO:0000313" key="14">
    <source>
        <dbReference type="EMBL" id="CAD9706527.1"/>
    </source>
</evidence>
<dbReference type="InterPro" id="IPR017871">
    <property type="entry name" value="ABC_transporter-like_CS"/>
</dbReference>
<dbReference type="PROSITE" id="PS50929">
    <property type="entry name" value="ABC_TM1F"/>
    <property type="match status" value="2"/>
</dbReference>
<dbReference type="CDD" id="cd18579">
    <property type="entry name" value="ABC_6TM_ABCC_D1"/>
    <property type="match status" value="1"/>
</dbReference>
<keyword evidence="11" id="KW-0732">Signal</keyword>
<evidence type="ECO:0000256" key="7">
    <source>
        <dbReference type="ARBA" id="ARBA00022989"/>
    </source>
</evidence>
<proteinExistence type="predicted"/>
<feature type="transmembrane region" description="Helical" evidence="10">
    <location>
        <begin position="295"/>
        <end position="324"/>
    </location>
</feature>
<name>A0A7S2SS28_9STRA</name>
<evidence type="ECO:0000256" key="6">
    <source>
        <dbReference type="ARBA" id="ARBA00022840"/>
    </source>
</evidence>
<evidence type="ECO:0000256" key="8">
    <source>
        <dbReference type="ARBA" id="ARBA00023136"/>
    </source>
</evidence>
<dbReference type="InterPro" id="IPR011527">
    <property type="entry name" value="ABC1_TM_dom"/>
</dbReference>
<dbReference type="EMBL" id="HBHJ01026639">
    <property type="protein sequence ID" value="CAD9706527.1"/>
    <property type="molecule type" value="Transcribed_RNA"/>
</dbReference>
<feature type="transmembrane region" description="Helical" evidence="10">
    <location>
        <begin position="874"/>
        <end position="893"/>
    </location>
</feature>
<evidence type="ECO:0000256" key="1">
    <source>
        <dbReference type="ARBA" id="ARBA00004141"/>
    </source>
</evidence>
<keyword evidence="8 10" id="KW-0472">Membrane</keyword>
<sequence>MYQILLFWWFTPIMDVGANKDKQVEVEDLPPLMWRDSAAFNSGEFVRIMGRAEDKDFSGPRRLWFKLWRLTAPWFIASGVAQLFAFFTPYIQIVSVNIVLSWLEHSNSDHPSPNFVVKLAFGGLFFGPFLSACSSVVQNQLNQRVAIRARAALQQLIYRKALRMDLNAQDSKIGEIVNLMSVDTNNVLYAVSQIHLVWVVFPQFAVAVFGLNFVIGKAWLAALVVMVAVLPVYVLGFGRFQRLQVEVLKKKDARMDIISEVLHGVRIIKICAMENGFLGKVAEARAEELSVLRRLLNLLVVLITVMFTTPSLMILATFVTQTALLGRRLNASTGFTTMSLMEQFRASLTILPWVGQQLFMALASLKRMNSYLSRSEVDRKHRALPEAVAERLNAALQATATAPYFGWGATDDLAEDLEGDPTSENRLSTVAKLRRSPRGEPAIRIINGSFSWGNSSPAAAPNGDGVKDANARGAENPAADEEALRNPLLDAAEKEEEEEKSDGGEDAETSTSSQDLAPVLSDVQLQVLPGQLVCVYGVTGGGKSSLLAALLGEITRTAGTVEVHGSCAFTPQKAWSQNATIRENILFGYHEAEPYPTAEEASKYAQVIEACALVKDFEELTRGKPPGFQGDQTEIGEKGITLSGGQQQRVALARAAYADADVYLLDDPLSAVDAHVAKHLFEKCICKLLRSKTRVLVTHQVALTEKQADWVVVVADGGIVEQGPPAELKLKEGGAFREMLASLGPGASSEEHLPLSPGGRSGPRTPTSPLYDDEPSDGSDEDGGQAATGTKEGGRPLSSAAEGALVEDEERQRGALKWEVFEIYIRACGGYGSIAWVTLLAIGTPVIGLVSYLLLTQWINDMDQGENPDGSGMWWYIGATACYILNFALRFTFQFRTSLRASRVLHGAMMERVLRAPTGWFDKTPVGRILNRFSSDIQAIDRQAMGNMMTFISCVFMPLVAAFTIGSLPGFYYLYIVLFFVLVSALNTAWRYLRSARELKRLDSTVKSPLYAHFNESLNGLTTLRAFDTAAERFLLQNMAKIDNANMAELYLWAAQRWMAFRLNCLSALVSGMTGLFIYLTAGSVSPAGAGLALSFCSQFTSYMMAAISAEATMEMGFNSVERVGEYCELPQEAPPRIPENPPPPDWPSAGQIQVQGLTVRYDSSPRPVLRNLTFDVPARTSIGVVGRTGAGKSTLSLALLRILEPVAGRVLIDQVDIGKIGLDDLRSAVAVVPQDPILFTGTVRFNLDPFDMFSDAEIYAALRRVQLEDILRRSNPEGEAQGGGEGPEGAMKSSEDQAPAVERASNTPQDLLSITLTEGGGNLSVGERQLLCLARALLRSSKLLVMDEATANVDPETDAKIQQVIRQELSNATVITVAHRLGTIVFYDKIMVLKAGEIAEYDSPIELLRQGEESEFYHMCRKTGDMESLRAEAEAAEQLRLERRRG</sequence>
<feature type="compositionally biased region" description="Acidic residues" evidence="9">
    <location>
        <begin position="493"/>
        <end position="508"/>
    </location>
</feature>
<dbReference type="InterPro" id="IPR003439">
    <property type="entry name" value="ABC_transporter-like_ATP-bd"/>
</dbReference>
<dbReference type="SMART" id="SM00382">
    <property type="entry name" value="AAA"/>
    <property type="match status" value="2"/>
</dbReference>
<feature type="transmembrane region" description="Helical" evidence="10">
    <location>
        <begin position="344"/>
        <end position="365"/>
    </location>
</feature>
<dbReference type="SUPFAM" id="SSF52540">
    <property type="entry name" value="P-loop containing nucleoside triphosphate hydrolases"/>
    <property type="match status" value="2"/>
</dbReference>
<dbReference type="CDD" id="cd18604">
    <property type="entry name" value="ABC_6TM_VMR1_D2_like"/>
    <property type="match status" value="1"/>
</dbReference>
<feature type="transmembrane region" description="Helical" evidence="10">
    <location>
        <begin position="972"/>
        <end position="993"/>
    </location>
</feature>
<feature type="domain" description="ABC transporter" evidence="12">
    <location>
        <begin position="504"/>
        <end position="741"/>
    </location>
</feature>
<dbReference type="CDD" id="cd03250">
    <property type="entry name" value="ABCC_MRP_domain1"/>
    <property type="match status" value="1"/>
</dbReference>
<dbReference type="SUPFAM" id="SSF90123">
    <property type="entry name" value="ABC transporter transmembrane region"/>
    <property type="match status" value="2"/>
</dbReference>
<dbReference type="InterPro" id="IPR044746">
    <property type="entry name" value="ABCC_6TM_D1"/>
</dbReference>
<comment type="subcellular location">
    <subcellularLocation>
        <location evidence="1">Membrane</location>
        <topology evidence="1">Multi-pass membrane protein</topology>
    </subcellularLocation>
</comment>
<accession>A0A7S2SS28</accession>
<reference evidence="14" key="1">
    <citation type="submission" date="2021-01" db="EMBL/GenBank/DDBJ databases">
        <authorList>
            <person name="Corre E."/>
            <person name="Pelletier E."/>
            <person name="Niang G."/>
            <person name="Scheremetjew M."/>
            <person name="Finn R."/>
            <person name="Kale V."/>
            <person name="Holt S."/>
            <person name="Cochrane G."/>
            <person name="Meng A."/>
            <person name="Brown T."/>
            <person name="Cohen L."/>
        </authorList>
    </citation>
    <scope>NUCLEOTIDE SEQUENCE</scope>
    <source>
        <strain evidence="14">CCMP1243</strain>
    </source>
</reference>
<keyword evidence="2" id="KW-0813">Transport</keyword>
<dbReference type="GO" id="GO:0016887">
    <property type="term" value="F:ATP hydrolysis activity"/>
    <property type="evidence" value="ECO:0007669"/>
    <property type="project" value="InterPro"/>
</dbReference>
<feature type="transmembrane region" description="Helical" evidence="10">
    <location>
        <begin position="219"/>
        <end position="240"/>
    </location>
</feature>
<dbReference type="Pfam" id="PF00005">
    <property type="entry name" value="ABC_tran"/>
    <property type="match status" value="2"/>
</dbReference>